<dbReference type="GO" id="GO:0000723">
    <property type="term" value="P:telomere maintenance"/>
    <property type="evidence" value="ECO:0007669"/>
    <property type="project" value="InterPro"/>
</dbReference>
<keyword evidence="2" id="KW-0227">DNA damage</keyword>
<dbReference type="PATRIC" id="fig|1618357.3.peg.947"/>
<dbReference type="SUPFAM" id="SSF52540">
    <property type="entry name" value="P-loop containing nucleoside triphosphate hydrolases"/>
    <property type="match status" value="2"/>
</dbReference>
<sequence length="436" mass="47493">MTQTRALEIMLAGNNVFLTGAAGSGKTYVLNEFIKKSRGKNKRVAITASTGIAATHLGGTTIHSWSGIGMKNTPAELNLKSMATKLRLASRISAAETLIIDEISMLSSIQLDMVESVCRTVKGTDKLFGGLQVVLCGDFFQLPPISRKGLPMAEFAFKSNTWQALIPNICYLTYQFRQKDADYLELLEAIRSAQVSRNSITILSSRLNRPIAGEVKPPRLFTHNADADAVNNFELERLTGTLKQYEMSSGGQAELVDQLKKGCLAPEILLLKKGAKVMWVKNNPGSGYMNGTLGTVVGFEDDYPQVLTTGGDVITVSPVSWEIRDIRDEEKVQAWISQIPLRLAWAITVHKSQGMSLDMAEINLSGAFAYGMGYVALSRVKSLSGLNLTGINEIALQVDPEIIEVDKLWKAMSLTNEAKPSGLIGNPVKLILKPNA</sequence>
<keyword evidence="5" id="KW-0067">ATP-binding</keyword>
<evidence type="ECO:0000256" key="3">
    <source>
        <dbReference type="ARBA" id="ARBA00022801"/>
    </source>
</evidence>
<keyword evidence="1" id="KW-0547">Nucleotide-binding</keyword>
<dbReference type="PANTHER" id="PTHR47642:SF5">
    <property type="entry name" value="ATP-DEPENDENT DNA HELICASE"/>
    <property type="match status" value="1"/>
</dbReference>
<dbReference type="CDD" id="cd18037">
    <property type="entry name" value="DEXSc_Pif1_like"/>
    <property type="match status" value="1"/>
</dbReference>
<evidence type="ECO:0000256" key="8">
    <source>
        <dbReference type="ARBA" id="ARBA00023235"/>
    </source>
</evidence>
<dbReference type="AlphaFoldDB" id="A0A0G1RCZ1"/>
<evidence type="ECO:0000313" key="11">
    <source>
        <dbReference type="EMBL" id="KKU55154.1"/>
    </source>
</evidence>
<evidence type="ECO:0000256" key="1">
    <source>
        <dbReference type="ARBA" id="ARBA00022741"/>
    </source>
</evidence>
<reference evidence="11 12" key="1">
    <citation type="journal article" date="2015" name="Nature">
        <title>rRNA introns, odd ribosomes, and small enigmatic genomes across a large radiation of phyla.</title>
        <authorList>
            <person name="Brown C.T."/>
            <person name="Hug L.A."/>
            <person name="Thomas B.C."/>
            <person name="Sharon I."/>
            <person name="Castelle C.J."/>
            <person name="Singh A."/>
            <person name="Wilkins M.J."/>
            <person name="Williams K.H."/>
            <person name="Banfield J.F."/>
        </authorList>
    </citation>
    <scope>NUCLEOTIDE SEQUENCE [LARGE SCALE GENOMIC DNA]</scope>
</reference>
<evidence type="ECO:0000259" key="10">
    <source>
        <dbReference type="Pfam" id="PF21530"/>
    </source>
</evidence>
<evidence type="ECO:0000259" key="9">
    <source>
        <dbReference type="Pfam" id="PF05970"/>
    </source>
</evidence>
<keyword evidence="3" id="KW-0378">Hydrolase</keyword>
<dbReference type="CDD" id="cd18809">
    <property type="entry name" value="SF1_C_RecD"/>
    <property type="match status" value="1"/>
</dbReference>
<protein>
    <submittedName>
        <fullName evidence="11">AAA ATPase</fullName>
    </submittedName>
</protein>
<dbReference type="Gene3D" id="2.30.30.940">
    <property type="match status" value="1"/>
</dbReference>
<dbReference type="InterPro" id="IPR010285">
    <property type="entry name" value="DNA_helicase_pif1-like_DEAD"/>
</dbReference>
<name>A0A0G1RCZ1_9BACT</name>
<evidence type="ECO:0000256" key="5">
    <source>
        <dbReference type="ARBA" id="ARBA00022840"/>
    </source>
</evidence>
<dbReference type="GO" id="GO:0003678">
    <property type="term" value="F:DNA helicase activity"/>
    <property type="evidence" value="ECO:0007669"/>
    <property type="project" value="InterPro"/>
</dbReference>
<evidence type="ECO:0000313" key="12">
    <source>
        <dbReference type="Proteomes" id="UP000034607"/>
    </source>
</evidence>
<accession>A0A0G1RCZ1</accession>
<dbReference type="Gene3D" id="3.40.50.300">
    <property type="entry name" value="P-loop containing nucleotide triphosphate hydrolases"/>
    <property type="match status" value="1"/>
</dbReference>
<dbReference type="InterPro" id="IPR049163">
    <property type="entry name" value="Pif1-like_2B_dom"/>
</dbReference>
<dbReference type="Pfam" id="PF05970">
    <property type="entry name" value="PIF1"/>
    <property type="match status" value="1"/>
</dbReference>
<evidence type="ECO:0000256" key="4">
    <source>
        <dbReference type="ARBA" id="ARBA00022806"/>
    </source>
</evidence>
<organism evidence="11 12">
    <name type="scientific">Candidatus Amesbacteria bacterium GW2011_GWA2_47_11</name>
    <dbReference type="NCBI Taxonomy" id="1618357"/>
    <lineage>
        <taxon>Bacteria</taxon>
        <taxon>Candidatus Amesiibacteriota</taxon>
    </lineage>
</organism>
<dbReference type="Proteomes" id="UP000034607">
    <property type="component" value="Unassembled WGS sequence"/>
</dbReference>
<dbReference type="InterPro" id="IPR027417">
    <property type="entry name" value="P-loop_NTPase"/>
</dbReference>
<keyword evidence="7" id="KW-0234">DNA repair</keyword>
<keyword evidence="8" id="KW-0413">Isomerase</keyword>
<feature type="domain" description="DNA helicase Pif1-like 2B" evidence="10">
    <location>
        <begin position="254"/>
        <end position="299"/>
    </location>
</feature>
<dbReference type="Pfam" id="PF21530">
    <property type="entry name" value="Pif1_2B_dom"/>
    <property type="match status" value="1"/>
</dbReference>
<dbReference type="PANTHER" id="PTHR47642">
    <property type="entry name" value="ATP-DEPENDENT DNA HELICASE"/>
    <property type="match status" value="1"/>
</dbReference>
<dbReference type="EMBL" id="LCNM01000025">
    <property type="protein sequence ID" value="KKU55154.1"/>
    <property type="molecule type" value="Genomic_DNA"/>
</dbReference>
<keyword evidence="4" id="KW-0347">Helicase</keyword>
<evidence type="ECO:0000256" key="7">
    <source>
        <dbReference type="ARBA" id="ARBA00023204"/>
    </source>
</evidence>
<dbReference type="InterPro" id="IPR051055">
    <property type="entry name" value="PIF1_helicase"/>
</dbReference>
<proteinExistence type="predicted"/>
<gene>
    <name evidence="11" type="ORF">UX78_C0025G0007</name>
</gene>
<keyword evidence="6" id="KW-0238">DNA-binding</keyword>
<feature type="domain" description="DNA helicase Pif1-like DEAD-box helicase" evidence="9">
    <location>
        <begin position="11"/>
        <end position="181"/>
    </location>
</feature>
<evidence type="ECO:0000256" key="2">
    <source>
        <dbReference type="ARBA" id="ARBA00022763"/>
    </source>
</evidence>
<evidence type="ECO:0000256" key="6">
    <source>
        <dbReference type="ARBA" id="ARBA00023125"/>
    </source>
</evidence>
<dbReference type="GO" id="GO:0006281">
    <property type="term" value="P:DNA repair"/>
    <property type="evidence" value="ECO:0007669"/>
    <property type="project" value="InterPro"/>
</dbReference>
<comment type="caution">
    <text evidence="11">The sequence shown here is derived from an EMBL/GenBank/DDBJ whole genome shotgun (WGS) entry which is preliminary data.</text>
</comment>